<gene>
    <name evidence="1" type="ORF">J2S17_004525</name>
</gene>
<dbReference type="EMBL" id="JAUSUB010000026">
    <property type="protein sequence ID" value="MDQ0272632.1"/>
    <property type="molecule type" value="Genomic_DNA"/>
</dbReference>
<sequence>MTNIYHSIQETRSEMIKLANKHGYTSKQALECSQKLDHLLNVLMHNEEGNREKSNN</sequence>
<evidence type="ECO:0000313" key="1">
    <source>
        <dbReference type="EMBL" id="MDQ0272632.1"/>
    </source>
</evidence>
<evidence type="ECO:0008006" key="3">
    <source>
        <dbReference type="Google" id="ProtNLM"/>
    </source>
</evidence>
<dbReference type="Gene3D" id="4.10.280.10">
    <property type="entry name" value="Helix-loop-helix DNA-binding domain"/>
    <property type="match status" value="1"/>
</dbReference>
<name>A0ABU0APD9_9BACI</name>
<comment type="caution">
    <text evidence="1">The sequence shown here is derived from an EMBL/GenBank/DDBJ whole genome shotgun (WGS) entry which is preliminary data.</text>
</comment>
<protein>
    <recommendedName>
        <fullName evidence="3">Aspartyl-phosphate phosphatase Spo0E family protein</fullName>
    </recommendedName>
</protein>
<proteinExistence type="predicted"/>
<keyword evidence="2" id="KW-1185">Reference proteome</keyword>
<dbReference type="RefSeq" id="WP_307478040.1">
    <property type="nucleotide sequence ID" value="NZ_JAUSUB010000026.1"/>
</dbReference>
<dbReference type="Pfam" id="PF09388">
    <property type="entry name" value="SpoOE-like"/>
    <property type="match status" value="1"/>
</dbReference>
<dbReference type="InterPro" id="IPR018540">
    <property type="entry name" value="Spo0E-like"/>
</dbReference>
<dbReference type="InterPro" id="IPR037208">
    <property type="entry name" value="Spo0E-like_sf"/>
</dbReference>
<dbReference type="InterPro" id="IPR036638">
    <property type="entry name" value="HLH_DNA-bd_sf"/>
</dbReference>
<dbReference type="SUPFAM" id="SSF140500">
    <property type="entry name" value="BAS1536-like"/>
    <property type="match status" value="1"/>
</dbReference>
<reference evidence="1 2" key="1">
    <citation type="submission" date="2023-07" db="EMBL/GenBank/DDBJ databases">
        <title>Genomic Encyclopedia of Type Strains, Phase IV (KMG-IV): sequencing the most valuable type-strain genomes for metagenomic binning, comparative biology and taxonomic classification.</title>
        <authorList>
            <person name="Goeker M."/>
        </authorList>
    </citation>
    <scope>NUCLEOTIDE SEQUENCE [LARGE SCALE GENOMIC DNA]</scope>
    <source>
        <strain evidence="1 2">DSM 23494</strain>
    </source>
</reference>
<dbReference type="Proteomes" id="UP001238088">
    <property type="component" value="Unassembled WGS sequence"/>
</dbReference>
<accession>A0ABU0APD9</accession>
<organism evidence="1 2">
    <name type="scientific">Cytobacillus purgationiresistens</name>
    <dbReference type="NCBI Taxonomy" id="863449"/>
    <lineage>
        <taxon>Bacteria</taxon>
        <taxon>Bacillati</taxon>
        <taxon>Bacillota</taxon>
        <taxon>Bacilli</taxon>
        <taxon>Bacillales</taxon>
        <taxon>Bacillaceae</taxon>
        <taxon>Cytobacillus</taxon>
    </lineage>
</organism>
<evidence type="ECO:0000313" key="2">
    <source>
        <dbReference type="Proteomes" id="UP001238088"/>
    </source>
</evidence>